<dbReference type="PANTHER" id="PTHR43421">
    <property type="entry name" value="METALLOPROTEASE PMBA"/>
    <property type="match status" value="1"/>
</dbReference>
<protein>
    <submittedName>
        <fullName evidence="5">TldD/PmbA family protein</fullName>
    </submittedName>
</protein>
<comment type="similarity">
    <text evidence="1">Belongs to the peptidase U62 family.</text>
</comment>
<feature type="domain" description="Metalloprotease TldD/E central" evidence="4">
    <location>
        <begin position="111"/>
        <end position="212"/>
    </location>
</feature>
<proteinExistence type="inferred from homology"/>
<evidence type="ECO:0000259" key="2">
    <source>
        <dbReference type="Pfam" id="PF01523"/>
    </source>
</evidence>
<evidence type="ECO:0000313" key="6">
    <source>
        <dbReference type="Proteomes" id="UP001232493"/>
    </source>
</evidence>
<dbReference type="InterPro" id="IPR002510">
    <property type="entry name" value="Metalloprtase-TldD/E_N"/>
</dbReference>
<dbReference type="Pfam" id="PF19290">
    <property type="entry name" value="PmbA_TldD_2nd"/>
    <property type="match status" value="1"/>
</dbReference>
<evidence type="ECO:0000259" key="3">
    <source>
        <dbReference type="Pfam" id="PF19289"/>
    </source>
</evidence>
<dbReference type="InterPro" id="IPR035068">
    <property type="entry name" value="TldD/PmbA_N"/>
</dbReference>
<sequence>MTYNEFKDKIFKLAKEKGFEAQIYYSKNYEFSIRLANGQMDEYKDANSSSISLKVLKDGKIGSASTTMFDSPERLLEEAITNYEIIDSKEENLFYDGSGEYLDIKSYYGEFEKLSVKEKMEKLNKMFEIASKDENIMMVPMTVYAHQTTEVAMANTLGLDKTYKGDGGYAYLSVVAKDKSPRSGFWYGLAPKPENLKVEDISEKAVEEAKAKIGAKSVKSGKYRVIFRKDEFASLLSAMLIPMISAENAQKNMSPLKNKLGEKIASDILKIKDVPFYEGSLSNASFDSEGVPTKEKNIIENGEFKTFLYNLKTAKKEGKESTGNAAGRGIAPINLLVEPGEKSFDELLKELNNGIIITSLEGLHSGANPISGEFSLGAQGLKVENGKIVSGVEQITVSGNFLDILKKIEVVGNDMWISFGGTISPSVLISEIDIAGNE</sequence>
<organism evidence="5 6">
    <name type="scientific">Marinitoga aeolica</name>
    <dbReference type="NCBI Taxonomy" id="2809031"/>
    <lineage>
        <taxon>Bacteria</taxon>
        <taxon>Thermotogati</taxon>
        <taxon>Thermotogota</taxon>
        <taxon>Thermotogae</taxon>
        <taxon>Petrotogales</taxon>
        <taxon>Petrotogaceae</taxon>
        <taxon>Marinitoga</taxon>
    </lineage>
</organism>
<dbReference type="Proteomes" id="UP001232493">
    <property type="component" value="Chromosome"/>
</dbReference>
<keyword evidence="6" id="KW-1185">Reference proteome</keyword>
<evidence type="ECO:0000259" key="4">
    <source>
        <dbReference type="Pfam" id="PF19290"/>
    </source>
</evidence>
<dbReference type="Pfam" id="PF19289">
    <property type="entry name" value="PmbA_TldD_3rd"/>
    <property type="match status" value="1"/>
</dbReference>
<evidence type="ECO:0000313" key="5">
    <source>
        <dbReference type="EMBL" id="WGS65728.1"/>
    </source>
</evidence>
<dbReference type="InterPro" id="IPR045570">
    <property type="entry name" value="Metalloprtase-TldD/E_cen_dom"/>
</dbReference>
<gene>
    <name evidence="5" type="ORF">JRV97_04020</name>
</gene>
<dbReference type="SUPFAM" id="SSF111283">
    <property type="entry name" value="Putative modulator of DNA gyrase, PmbA/TldD"/>
    <property type="match status" value="1"/>
</dbReference>
<dbReference type="InterPro" id="IPR047657">
    <property type="entry name" value="PmbA"/>
</dbReference>
<evidence type="ECO:0000256" key="1">
    <source>
        <dbReference type="ARBA" id="ARBA00005836"/>
    </source>
</evidence>
<feature type="domain" description="Metalloprotease TldD/E C-terminal" evidence="3">
    <location>
        <begin position="220"/>
        <end position="436"/>
    </location>
</feature>
<name>A0ABY8PSX5_9BACT</name>
<dbReference type="PANTHER" id="PTHR43421:SF1">
    <property type="entry name" value="METALLOPROTEASE PMBA"/>
    <property type="match status" value="1"/>
</dbReference>
<feature type="domain" description="Metalloprotease TldD/E N-terminal" evidence="2">
    <location>
        <begin position="21"/>
        <end position="81"/>
    </location>
</feature>
<dbReference type="InterPro" id="IPR045569">
    <property type="entry name" value="Metalloprtase-TldD/E_C"/>
</dbReference>
<reference evidence="5 6" key="1">
    <citation type="submission" date="2021-02" db="EMBL/GenBank/DDBJ databases">
        <title>Characterization of Marinitoga sp. nov. str. BP5-C20A.</title>
        <authorList>
            <person name="Erauso G."/>
            <person name="Postec A."/>
        </authorList>
    </citation>
    <scope>NUCLEOTIDE SEQUENCE [LARGE SCALE GENOMIC DNA]</scope>
    <source>
        <strain evidence="5 6">BP5-C20A</strain>
    </source>
</reference>
<dbReference type="InterPro" id="IPR036059">
    <property type="entry name" value="TldD/PmbA_sf"/>
</dbReference>
<accession>A0ABY8PSX5</accession>
<dbReference type="Pfam" id="PF01523">
    <property type="entry name" value="PmbA_TldD_1st"/>
    <property type="match status" value="1"/>
</dbReference>
<dbReference type="RefSeq" id="WP_281000422.1">
    <property type="nucleotide sequence ID" value="NZ_CP069362.1"/>
</dbReference>
<dbReference type="Gene3D" id="3.30.2290.10">
    <property type="entry name" value="PmbA/TldD superfamily"/>
    <property type="match status" value="1"/>
</dbReference>
<dbReference type="EMBL" id="CP069362">
    <property type="protein sequence ID" value="WGS65728.1"/>
    <property type="molecule type" value="Genomic_DNA"/>
</dbReference>